<evidence type="ECO:0000256" key="1">
    <source>
        <dbReference type="SAM" id="Phobius"/>
    </source>
</evidence>
<gene>
    <name evidence="2" type="ORF">SPTER_49480</name>
</gene>
<evidence type="ECO:0000313" key="2">
    <source>
        <dbReference type="EMBL" id="QDR83457.1"/>
    </source>
</evidence>
<dbReference type="EMBL" id="CP036260">
    <property type="protein sequence ID" value="QDR83457.1"/>
    <property type="molecule type" value="Genomic_DNA"/>
</dbReference>
<dbReference type="AlphaFoldDB" id="A0A517E1I2"/>
<geneLocation type="plasmid" evidence="3">
    <name>pspter</name>
</geneLocation>
<organism evidence="2 3">
    <name type="scientific">Sporomusa termitida</name>
    <dbReference type="NCBI Taxonomy" id="2377"/>
    <lineage>
        <taxon>Bacteria</taxon>
        <taxon>Bacillati</taxon>
        <taxon>Bacillota</taxon>
        <taxon>Negativicutes</taxon>
        <taxon>Selenomonadales</taxon>
        <taxon>Sporomusaceae</taxon>
        <taxon>Sporomusa</taxon>
    </lineage>
</organism>
<sequence>MTLNKNGRFGYCEQQGHREGDEVDEFVTVGKQFLILLFTEKQQSDVKERKNVQKTCYARGDDYMKQYRSWARVDFRLAVIWLFLWILLKLP</sequence>
<keyword evidence="1" id="KW-0472">Membrane</keyword>
<protein>
    <submittedName>
        <fullName evidence="2">Uncharacterized protein</fullName>
    </submittedName>
</protein>
<keyword evidence="3" id="KW-1185">Reference proteome</keyword>
<dbReference type="Proteomes" id="UP000320776">
    <property type="component" value="Plasmid pSPTER"/>
</dbReference>
<accession>A0A517E1I2</accession>
<name>A0A517E1I2_9FIRM</name>
<evidence type="ECO:0000313" key="3">
    <source>
        <dbReference type="Proteomes" id="UP000320776"/>
    </source>
</evidence>
<dbReference type="KEGG" id="sted:SPTER_49480"/>
<feature type="transmembrane region" description="Helical" evidence="1">
    <location>
        <begin position="73"/>
        <end position="90"/>
    </location>
</feature>
<reference evidence="2 3" key="1">
    <citation type="submission" date="2019-02" db="EMBL/GenBank/DDBJ databases">
        <title>Closed genome of Sporomusa termitida DSM 4440.</title>
        <authorList>
            <person name="Poehlein A."/>
            <person name="Daniel R."/>
        </authorList>
    </citation>
    <scope>NUCLEOTIDE SEQUENCE [LARGE SCALE GENOMIC DNA]</scope>
    <source>
        <strain evidence="2 3">DSM 4440</strain>
        <plasmid evidence="3">pspter</plasmid>
    </source>
</reference>
<dbReference type="RefSeq" id="WP_144353138.1">
    <property type="nucleotide sequence ID" value="NZ_CP036260.1"/>
</dbReference>
<proteinExistence type="predicted"/>
<keyword evidence="1" id="KW-1133">Transmembrane helix</keyword>
<keyword evidence="1" id="KW-0812">Transmembrane</keyword>
<keyword evidence="2" id="KW-0614">Plasmid</keyword>